<evidence type="ECO:0000256" key="3">
    <source>
        <dbReference type="ARBA" id="ARBA00005349"/>
    </source>
</evidence>
<dbReference type="PANTHER" id="PTHR43876">
    <property type="entry name" value="UBIQUINONE BIOSYNTHESIS MONOOXYGENASE COQ6, MITOCHONDRIAL"/>
    <property type="match status" value="1"/>
</dbReference>
<keyword evidence="4" id="KW-0285">Flavoprotein</keyword>
<comment type="similarity">
    <text evidence="3">Belongs to the UbiH/COQ6 family.</text>
</comment>
<dbReference type="UniPathway" id="UPA00232"/>
<evidence type="ECO:0000256" key="6">
    <source>
        <dbReference type="ARBA" id="ARBA00023002"/>
    </source>
</evidence>
<protein>
    <submittedName>
        <fullName evidence="9">2-octaprenyl-6-methoxyphenol hydroxylase</fullName>
    </submittedName>
</protein>
<evidence type="ECO:0000259" key="8">
    <source>
        <dbReference type="Pfam" id="PF01494"/>
    </source>
</evidence>
<dbReference type="InterPro" id="IPR036188">
    <property type="entry name" value="FAD/NAD-bd_sf"/>
</dbReference>
<dbReference type="Proteomes" id="UP000184040">
    <property type="component" value="Unassembled WGS sequence"/>
</dbReference>
<dbReference type="RefSeq" id="WP_073129191.1">
    <property type="nucleotide sequence ID" value="NZ_FQZA01000009.1"/>
</dbReference>
<dbReference type="Pfam" id="PF01494">
    <property type="entry name" value="FAD_binding_3"/>
    <property type="match status" value="1"/>
</dbReference>
<evidence type="ECO:0000313" key="9">
    <source>
        <dbReference type="EMBL" id="SHJ43439.1"/>
    </source>
</evidence>
<dbReference type="InterPro" id="IPR010971">
    <property type="entry name" value="UbiH/COQ6"/>
</dbReference>
<keyword evidence="7" id="KW-0503">Monooxygenase</keyword>
<organism evidence="9 10">
    <name type="scientific">Palleronia salina</name>
    <dbReference type="NCBI Taxonomy" id="313368"/>
    <lineage>
        <taxon>Bacteria</taxon>
        <taxon>Pseudomonadati</taxon>
        <taxon>Pseudomonadota</taxon>
        <taxon>Alphaproteobacteria</taxon>
        <taxon>Rhodobacterales</taxon>
        <taxon>Roseobacteraceae</taxon>
        <taxon>Palleronia</taxon>
    </lineage>
</organism>
<dbReference type="GO" id="GO:0071949">
    <property type="term" value="F:FAD binding"/>
    <property type="evidence" value="ECO:0007669"/>
    <property type="project" value="InterPro"/>
</dbReference>
<evidence type="ECO:0000256" key="7">
    <source>
        <dbReference type="ARBA" id="ARBA00023033"/>
    </source>
</evidence>
<dbReference type="InterPro" id="IPR002938">
    <property type="entry name" value="FAD-bd"/>
</dbReference>
<dbReference type="GO" id="GO:0004497">
    <property type="term" value="F:monooxygenase activity"/>
    <property type="evidence" value="ECO:0007669"/>
    <property type="project" value="UniProtKB-KW"/>
</dbReference>
<sequence length="396" mass="42178">MTFDTDIFISGAGLAGMMLAARLSARGFSVIVCDPSTPPDGATVEGSDLRSTAYLEPSCRVLEEAGVWDALAPHATPLAALQVIDSDGWPPTERARRTFQPGDLGLDTFGRNIPNWRAHLSLMDVLKARENVDLRLGVGFSDLVTRDDAAFVTLTDGTRLRARLVIGADGRNSPVRAAAGIDVTTRRYGQKAFAFAVTHDLPHDDVSTEIYNSGGAFTTVPLVDHEGQPASAIVWMNAAERSRALAAAPAEDFAQVLNERSLGILGRMSPVSPIRSWPIITQTAHRVTARRTVILAEAAHVLPPIGAQGLNTSIADIAALSEVLGDDPGDAATLDRYARGRLRDMRLRAGAIDLFNRVCQSGHPAVQATRRAGLAAVHDIAPLRQRIMMAGMGGAA</sequence>
<evidence type="ECO:0000313" key="10">
    <source>
        <dbReference type="Proteomes" id="UP000184040"/>
    </source>
</evidence>
<evidence type="ECO:0000256" key="2">
    <source>
        <dbReference type="ARBA" id="ARBA00004749"/>
    </source>
</evidence>
<dbReference type="EMBL" id="FQZA01000009">
    <property type="protein sequence ID" value="SHJ43439.1"/>
    <property type="molecule type" value="Genomic_DNA"/>
</dbReference>
<dbReference type="PANTHER" id="PTHR43876:SF7">
    <property type="entry name" value="UBIQUINONE BIOSYNTHESIS MONOOXYGENASE COQ6, MITOCHONDRIAL"/>
    <property type="match status" value="1"/>
</dbReference>
<dbReference type="InterPro" id="IPR051205">
    <property type="entry name" value="UbiH/COQ6_monooxygenase"/>
</dbReference>
<keyword evidence="10" id="KW-1185">Reference proteome</keyword>
<dbReference type="GO" id="GO:0016705">
    <property type="term" value="F:oxidoreductase activity, acting on paired donors, with incorporation or reduction of molecular oxygen"/>
    <property type="evidence" value="ECO:0007669"/>
    <property type="project" value="InterPro"/>
</dbReference>
<comment type="cofactor">
    <cofactor evidence="1">
        <name>FAD</name>
        <dbReference type="ChEBI" id="CHEBI:57692"/>
    </cofactor>
</comment>
<evidence type="ECO:0000256" key="5">
    <source>
        <dbReference type="ARBA" id="ARBA00022827"/>
    </source>
</evidence>
<feature type="domain" description="FAD-binding" evidence="8">
    <location>
        <begin position="4"/>
        <end position="342"/>
    </location>
</feature>
<keyword evidence="5" id="KW-0274">FAD</keyword>
<evidence type="ECO:0000256" key="1">
    <source>
        <dbReference type="ARBA" id="ARBA00001974"/>
    </source>
</evidence>
<dbReference type="AlphaFoldDB" id="A0A1M6J9U2"/>
<proteinExistence type="inferred from homology"/>
<keyword evidence="6" id="KW-0560">Oxidoreductase</keyword>
<accession>A0A1M6J9U2</accession>
<dbReference type="STRING" id="313368.SAMN04488012_10976"/>
<dbReference type="NCBIfam" id="TIGR01988">
    <property type="entry name" value="Ubi-OHases"/>
    <property type="match status" value="1"/>
</dbReference>
<evidence type="ECO:0000256" key="4">
    <source>
        <dbReference type="ARBA" id="ARBA00022630"/>
    </source>
</evidence>
<dbReference type="PRINTS" id="PR00420">
    <property type="entry name" value="RNGMNOXGNASE"/>
</dbReference>
<gene>
    <name evidence="9" type="ORF">SAMN04488012_10976</name>
</gene>
<comment type="pathway">
    <text evidence="2">Cofactor biosynthesis; ubiquinone biosynthesis.</text>
</comment>
<dbReference type="SUPFAM" id="SSF51905">
    <property type="entry name" value="FAD/NAD(P)-binding domain"/>
    <property type="match status" value="1"/>
</dbReference>
<dbReference type="Gene3D" id="3.50.50.60">
    <property type="entry name" value="FAD/NAD(P)-binding domain"/>
    <property type="match status" value="2"/>
</dbReference>
<name>A0A1M6J9U2_9RHOB</name>
<reference evidence="9 10" key="1">
    <citation type="submission" date="2016-11" db="EMBL/GenBank/DDBJ databases">
        <authorList>
            <person name="Jaros S."/>
            <person name="Januszkiewicz K."/>
            <person name="Wedrychowicz H."/>
        </authorList>
    </citation>
    <scope>NUCLEOTIDE SEQUENCE [LARGE SCALE GENOMIC DNA]</scope>
    <source>
        <strain evidence="9 10">DSM 26892</strain>
    </source>
</reference>
<dbReference type="GO" id="GO:0006744">
    <property type="term" value="P:ubiquinone biosynthetic process"/>
    <property type="evidence" value="ECO:0007669"/>
    <property type="project" value="UniProtKB-UniPathway"/>
</dbReference>